<reference evidence="2" key="1">
    <citation type="submission" date="2023-07" db="EMBL/GenBank/DDBJ databases">
        <authorList>
            <person name="Luz R."/>
            <person name="Cordeiro R."/>
            <person name="Fonseca A."/>
            <person name="Goncalves V."/>
        </authorList>
    </citation>
    <scope>NUCLEOTIDE SEQUENCE [LARGE SCALE GENOMIC DNA]</scope>
    <source>
        <strain evidence="2">BACA0444</strain>
    </source>
</reference>
<evidence type="ECO:0000313" key="1">
    <source>
        <dbReference type="EMBL" id="MDS3862406.1"/>
    </source>
</evidence>
<organism evidence="1 2">
    <name type="scientific">Pseudocalidococcus azoricus BACA0444</name>
    <dbReference type="NCBI Taxonomy" id="2918990"/>
    <lineage>
        <taxon>Bacteria</taxon>
        <taxon>Bacillati</taxon>
        <taxon>Cyanobacteriota</taxon>
        <taxon>Cyanophyceae</taxon>
        <taxon>Acaryochloridales</taxon>
        <taxon>Thermosynechococcaceae</taxon>
        <taxon>Pseudocalidococcus</taxon>
        <taxon>Pseudocalidococcus azoricus</taxon>
    </lineage>
</organism>
<dbReference type="Proteomes" id="UP001268256">
    <property type="component" value="Unassembled WGS sequence"/>
</dbReference>
<name>A0AAE4JXM3_9CYAN</name>
<keyword evidence="2" id="KW-1185">Reference proteome</keyword>
<dbReference type="RefSeq" id="WP_322879611.1">
    <property type="nucleotide sequence ID" value="NZ_JAVMIP010000029.1"/>
</dbReference>
<accession>A0AAE4JXM3</accession>
<gene>
    <name evidence="1" type="ORF">RIF25_16540</name>
</gene>
<comment type="caution">
    <text evidence="1">The sequence shown here is derived from an EMBL/GenBank/DDBJ whole genome shotgun (WGS) entry which is preliminary data.</text>
</comment>
<proteinExistence type="predicted"/>
<dbReference type="AlphaFoldDB" id="A0AAE4JXM3"/>
<protein>
    <submittedName>
        <fullName evidence="1">Uncharacterized protein</fullName>
    </submittedName>
</protein>
<sequence>MSWLVHHTRSEEYAAQAEQLFRRQQFSRAAELYRLAAEAETNALNTLDKSKIRTIGITAVSAVSLYSKAQEFALAKRIAHKWLASELLPSFAVDELEDLLQVIRYEQSRAKSGIQFIEGEVLVSVSGGEVLYGAAPLELILRKVEQVKSLFYRTTEFLLEKPHRTRGLPGQDVKDQCDPWLFQAPAGSYQFEVRVRRQKNFEQLILGDIVDTELRVEQITKKFLEIVRATTQDPEGELIEVVPQEDYRETFLKLTRELAPPVSGKSFDQMEIKSTSDFDSQPVVLRPDTRKAIKNVLKKPEIVSPELTQHKIRQLKGTLRGLQLDKDWIEVNIDGKTERIYEAKEIDDVIGPMVDRRVVVEVLERSDRPPDKKYSLHDIQLEEDLI</sequence>
<dbReference type="EMBL" id="JAVMIP010000029">
    <property type="protein sequence ID" value="MDS3862406.1"/>
    <property type="molecule type" value="Genomic_DNA"/>
</dbReference>
<evidence type="ECO:0000313" key="2">
    <source>
        <dbReference type="Proteomes" id="UP001268256"/>
    </source>
</evidence>